<feature type="domain" description="General stress protein FMN-binding split barrel" evidence="1">
    <location>
        <begin position="12"/>
        <end position="144"/>
    </location>
</feature>
<dbReference type="AlphaFoldDB" id="A0A7G8PVQ2"/>
<accession>A0A7G8PVQ2</accession>
<dbReference type="Pfam" id="PF16242">
    <property type="entry name" value="Pyrid_ox_like"/>
    <property type="match status" value="1"/>
</dbReference>
<dbReference type="SUPFAM" id="SSF50475">
    <property type="entry name" value="FMN-binding split barrel"/>
    <property type="match status" value="1"/>
</dbReference>
<gene>
    <name evidence="2" type="ORF">ALE3EI_1871</name>
</gene>
<dbReference type="RefSeq" id="WP_186988059.1">
    <property type="nucleotide sequence ID" value="NZ_CP052909.1"/>
</dbReference>
<protein>
    <submittedName>
        <fullName evidence="2">General stress protein</fullName>
    </submittedName>
</protein>
<dbReference type="InterPro" id="IPR012349">
    <property type="entry name" value="Split_barrel_FMN-bd"/>
</dbReference>
<name>A0A7G8PVQ2_9FLAO</name>
<dbReference type="PANTHER" id="PTHR34818">
    <property type="entry name" value="PROTEIN BLI-3"/>
    <property type="match status" value="1"/>
</dbReference>
<dbReference type="InterPro" id="IPR052917">
    <property type="entry name" value="Stress-Dev_Protein"/>
</dbReference>
<keyword evidence="3" id="KW-1185">Reference proteome</keyword>
<dbReference type="Gene3D" id="2.30.110.10">
    <property type="entry name" value="Electron Transport, Fmn-binding Protein, Chain A"/>
    <property type="match status" value="1"/>
</dbReference>
<reference evidence="2 3" key="1">
    <citation type="submission" date="2020-04" db="EMBL/GenBank/DDBJ databases">
        <title>Genome sequence of Altibacter aquimarinus strain ALE3EI.</title>
        <authorList>
            <person name="Oh H.-M."/>
            <person name="Jang D."/>
        </authorList>
    </citation>
    <scope>NUCLEOTIDE SEQUENCE [LARGE SCALE GENOMIC DNA]</scope>
    <source>
        <strain evidence="2 3">ALE3EI</strain>
    </source>
</reference>
<proteinExistence type="predicted"/>
<evidence type="ECO:0000259" key="1">
    <source>
        <dbReference type="Pfam" id="PF16242"/>
    </source>
</evidence>
<dbReference type="Proteomes" id="UP000515514">
    <property type="component" value="Chromosome"/>
</dbReference>
<sequence>MATKNLYSEEGKEKIREMAEDIEFAMLITGLDKKPFHIVPMTTKKVDEDGNIWFLSHRDSKNNQNIAENAEVHLSYSHKNGLQFLTLFGMAEIVHNSEILEELYTSLDDIWFEGKEDPHLTAIKVIPKSAHYWDSKNNKLVTIFVLGMPFSFGDKKDSVDEGDIKL</sequence>
<dbReference type="KEGG" id="alti:ALE3EI_1871"/>
<evidence type="ECO:0000313" key="3">
    <source>
        <dbReference type="Proteomes" id="UP000515514"/>
    </source>
</evidence>
<dbReference type="PANTHER" id="PTHR34818:SF1">
    <property type="entry name" value="PROTEIN BLI-3"/>
    <property type="match status" value="1"/>
</dbReference>
<dbReference type="InterPro" id="IPR038725">
    <property type="entry name" value="YdaG_split_barrel_FMN-bd"/>
</dbReference>
<evidence type="ECO:0000313" key="2">
    <source>
        <dbReference type="EMBL" id="QNJ98418.1"/>
    </source>
</evidence>
<dbReference type="EMBL" id="CP052909">
    <property type="protein sequence ID" value="QNJ98418.1"/>
    <property type="molecule type" value="Genomic_DNA"/>
</dbReference>
<organism evidence="2 3">
    <name type="scientific">Constantimarinum furrinae</name>
    <dbReference type="NCBI Taxonomy" id="2562285"/>
    <lineage>
        <taxon>Bacteria</taxon>
        <taxon>Pseudomonadati</taxon>
        <taxon>Bacteroidota</taxon>
        <taxon>Flavobacteriia</taxon>
        <taxon>Flavobacteriales</taxon>
        <taxon>Flavobacteriaceae</taxon>
        <taxon>Altibacter/Constantimarinum group</taxon>
        <taxon>Constantimarinum</taxon>
    </lineage>
</organism>